<dbReference type="NCBIfam" id="TIGR02607">
    <property type="entry name" value="antidote_HigA"/>
    <property type="match status" value="1"/>
</dbReference>
<dbReference type="CDD" id="cd00093">
    <property type="entry name" value="HTH_XRE"/>
    <property type="match status" value="1"/>
</dbReference>
<evidence type="ECO:0000313" key="4">
    <source>
        <dbReference type="Proteomes" id="UP000005667"/>
    </source>
</evidence>
<dbReference type="HOGENOM" id="CLU_140230_5_1_5"/>
<keyword evidence="3" id="KW-0614">Plasmid</keyword>
<evidence type="ECO:0000259" key="2">
    <source>
        <dbReference type="PROSITE" id="PS50943"/>
    </source>
</evidence>
<organism evidence="3 4">
    <name type="scientific">Azospirillum lipoferum (strain 4B)</name>
    <dbReference type="NCBI Taxonomy" id="862719"/>
    <lineage>
        <taxon>Bacteria</taxon>
        <taxon>Pseudomonadati</taxon>
        <taxon>Pseudomonadota</taxon>
        <taxon>Alphaproteobacteria</taxon>
        <taxon>Rhodospirillales</taxon>
        <taxon>Azospirillaceae</taxon>
        <taxon>Azospirillum</taxon>
    </lineage>
</organism>
<dbReference type="KEGG" id="ali:AZOLI_p30280"/>
<accession>G7ZF83</accession>
<dbReference type="Pfam" id="PF01381">
    <property type="entry name" value="HTH_3"/>
    <property type="match status" value="1"/>
</dbReference>
<protein>
    <submittedName>
        <fullName evidence="3">Plasmid maintenance system antidote protein</fullName>
    </submittedName>
</protein>
<dbReference type="Proteomes" id="UP000005667">
    <property type="component" value="Plasmid AZO_p3"/>
</dbReference>
<feature type="domain" description="HTH cro/C1-type" evidence="2">
    <location>
        <begin position="11"/>
        <end position="66"/>
    </location>
</feature>
<dbReference type="InterPro" id="IPR001387">
    <property type="entry name" value="Cro/C1-type_HTH"/>
</dbReference>
<dbReference type="PANTHER" id="PTHR36924:SF1">
    <property type="entry name" value="ANTITOXIN HIGA-1"/>
    <property type="match status" value="1"/>
</dbReference>
<dbReference type="RefSeq" id="WP_014249556.1">
    <property type="nucleotide sequence ID" value="NC_016623.1"/>
</dbReference>
<geneLocation type="plasmid" evidence="3 4">
    <name>AZO_p3</name>
</geneLocation>
<sequence>MRIKTHPGEVLREEFMEPLGLTANALSIALRVPATRIGEIVNERRGISADTALRLARYFGTTPQFWLNLQSDHDLSVAASAHGAEIERDVHPRAA</sequence>
<dbReference type="SUPFAM" id="SSF47413">
    <property type="entry name" value="lambda repressor-like DNA-binding domains"/>
    <property type="match status" value="1"/>
</dbReference>
<dbReference type="InterPro" id="IPR013430">
    <property type="entry name" value="Toxin_antidote_HigA"/>
</dbReference>
<dbReference type="PANTHER" id="PTHR36924">
    <property type="entry name" value="ANTITOXIN HIGA-1"/>
    <property type="match status" value="1"/>
</dbReference>
<dbReference type="InterPro" id="IPR010982">
    <property type="entry name" value="Lambda_DNA-bd_dom_sf"/>
</dbReference>
<gene>
    <name evidence="3" type="ordered locus">AZOLI_p30280</name>
</gene>
<dbReference type="Gene3D" id="1.10.260.40">
    <property type="entry name" value="lambda repressor-like DNA-binding domains"/>
    <property type="match status" value="1"/>
</dbReference>
<reference evidence="4" key="1">
    <citation type="journal article" date="2011" name="PLoS Genet.">
        <title>Azospirillum genomes reveal transition of bacteria from aquatic to terrestrial environments.</title>
        <authorList>
            <person name="Wisniewski-Dye F."/>
            <person name="Borziak K."/>
            <person name="Khalsa-Moyers G."/>
            <person name="Alexandre G."/>
            <person name="Sukharnikov L.O."/>
            <person name="Wuichet K."/>
            <person name="Hurst G.B."/>
            <person name="McDonald W.H."/>
            <person name="Robertson J.S."/>
            <person name="Barbe V."/>
            <person name="Calteau A."/>
            <person name="Rouy Z."/>
            <person name="Mangenot S."/>
            <person name="Prigent-Combaret C."/>
            <person name="Normand P."/>
            <person name="Boyer M."/>
            <person name="Siguier P."/>
            <person name="Dessaux Y."/>
            <person name="Elmerich C."/>
            <person name="Condemine G."/>
            <person name="Krishnen G."/>
            <person name="Kennedy I."/>
            <person name="Paterson A.H."/>
            <person name="Gonzalez V."/>
            <person name="Mavingui P."/>
            <person name="Zhulin I.B."/>
        </authorList>
    </citation>
    <scope>NUCLEOTIDE SEQUENCE [LARGE SCALE GENOMIC DNA]</scope>
    <source>
        <strain evidence="4">4B</strain>
    </source>
</reference>
<dbReference type="PROSITE" id="PS50943">
    <property type="entry name" value="HTH_CROC1"/>
    <property type="match status" value="1"/>
</dbReference>
<keyword evidence="4" id="KW-1185">Reference proteome</keyword>
<evidence type="ECO:0000256" key="1">
    <source>
        <dbReference type="ARBA" id="ARBA00023125"/>
    </source>
</evidence>
<evidence type="ECO:0000313" key="3">
    <source>
        <dbReference type="EMBL" id="CBS90115.1"/>
    </source>
</evidence>
<dbReference type="GO" id="GO:0003677">
    <property type="term" value="F:DNA binding"/>
    <property type="evidence" value="ECO:0007669"/>
    <property type="project" value="UniProtKB-KW"/>
</dbReference>
<dbReference type="AlphaFoldDB" id="G7ZF83"/>
<dbReference type="SMART" id="SM00530">
    <property type="entry name" value="HTH_XRE"/>
    <property type="match status" value="1"/>
</dbReference>
<keyword evidence="1" id="KW-0238">DNA-binding</keyword>
<name>G7ZF83_AZOL4</name>
<dbReference type="OrthoDB" id="3174593at2"/>
<proteinExistence type="predicted"/>
<dbReference type="EMBL" id="FQ311871">
    <property type="protein sequence ID" value="CBS90115.1"/>
    <property type="molecule type" value="Genomic_DNA"/>
</dbReference>